<dbReference type="EMBL" id="JABZGF010000001">
    <property type="protein sequence ID" value="MBF0965592.1"/>
    <property type="molecule type" value="Genomic_DNA"/>
</dbReference>
<feature type="signal peptide" evidence="1">
    <location>
        <begin position="1"/>
        <end position="25"/>
    </location>
</feature>
<protein>
    <recommendedName>
        <fullName evidence="4">Lipoprotein</fullName>
    </recommendedName>
</protein>
<dbReference type="InterPro" id="IPR058243">
    <property type="entry name" value="Phage_VG64"/>
</dbReference>
<evidence type="ECO:0008006" key="4">
    <source>
        <dbReference type="Google" id="ProtNLM"/>
    </source>
</evidence>
<dbReference type="PROSITE" id="PS51257">
    <property type="entry name" value="PROKAR_LIPOPROTEIN"/>
    <property type="match status" value="1"/>
</dbReference>
<sequence length="136" mass="15109">MKKKSKILAPVAAVVAALSLAACNAADTASRNISYESDNFKVMRRIVFVNGITDKYLLSIEGLCSITKDREDNQLEVTCKTGDSEYKKHYLGISDNVTYFVEQMDGSNVDTFHYKVAFRPETLLPDIDLQTSGDES</sequence>
<name>A0A929WUV5_9ACTO</name>
<evidence type="ECO:0000313" key="2">
    <source>
        <dbReference type="EMBL" id="MBF0965592.1"/>
    </source>
</evidence>
<dbReference type="Proteomes" id="UP000759246">
    <property type="component" value="Unassembled WGS sequence"/>
</dbReference>
<proteinExistence type="predicted"/>
<evidence type="ECO:0000313" key="3">
    <source>
        <dbReference type="Proteomes" id="UP000759246"/>
    </source>
</evidence>
<evidence type="ECO:0000256" key="1">
    <source>
        <dbReference type="SAM" id="SignalP"/>
    </source>
</evidence>
<organism evidence="2 3">
    <name type="scientific">Actinomyces bouchesdurhonensis</name>
    <dbReference type="NCBI Taxonomy" id="1852361"/>
    <lineage>
        <taxon>Bacteria</taxon>
        <taxon>Bacillati</taxon>
        <taxon>Actinomycetota</taxon>
        <taxon>Actinomycetes</taxon>
        <taxon>Actinomycetales</taxon>
        <taxon>Actinomycetaceae</taxon>
        <taxon>Actinomyces</taxon>
    </lineage>
</organism>
<feature type="chain" id="PRO_5039248113" description="Lipoprotein" evidence="1">
    <location>
        <begin position="26"/>
        <end position="136"/>
    </location>
</feature>
<comment type="caution">
    <text evidence="2">The sequence shown here is derived from an EMBL/GenBank/DDBJ whole genome shotgun (WGS) entry which is preliminary data.</text>
</comment>
<gene>
    <name evidence="2" type="ORF">HXK09_00160</name>
</gene>
<reference evidence="2" key="1">
    <citation type="submission" date="2020-04" db="EMBL/GenBank/DDBJ databases">
        <title>Deep metagenomics examines the oral microbiome during advanced dental caries in children, revealing novel taxa and co-occurrences with host molecules.</title>
        <authorList>
            <person name="Baker J.L."/>
            <person name="Morton J.T."/>
            <person name="Dinis M."/>
            <person name="Alvarez R."/>
            <person name="Tran N.C."/>
            <person name="Knight R."/>
            <person name="Edlund A."/>
        </authorList>
    </citation>
    <scope>NUCLEOTIDE SEQUENCE</scope>
    <source>
        <strain evidence="2">JCVI_30_bin.13</strain>
    </source>
</reference>
<keyword evidence="1" id="KW-0732">Signal</keyword>
<accession>A0A929WUV5</accession>
<dbReference type="AlphaFoldDB" id="A0A929WUV5"/>
<dbReference type="Pfam" id="PF25682">
    <property type="entry name" value="Phage_VG64"/>
    <property type="match status" value="1"/>
</dbReference>